<dbReference type="EMBL" id="MHSS01000007">
    <property type="protein sequence ID" value="OHA48430.1"/>
    <property type="molecule type" value="Genomic_DNA"/>
</dbReference>
<dbReference type="Proteomes" id="UP000177629">
    <property type="component" value="Unassembled WGS sequence"/>
</dbReference>
<accession>A0A1G2PJD3</accession>
<dbReference type="Gene3D" id="3.30.160.250">
    <property type="match status" value="1"/>
</dbReference>
<dbReference type="SUPFAM" id="SSF143100">
    <property type="entry name" value="TTHA1013/TTHA0281-like"/>
    <property type="match status" value="1"/>
</dbReference>
<name>A0A1G2PJD3_9BACT</name>
<evidence type="ECO:0000313" key="2">
    <source>
        <dbReference type="EMBL" id="OHA48430.1"/>
    </source>
</evidence>
<feature type="coiled-coil region" evidence="1">
    <location>
        <begin position="37"/>
        <end position="64"/>
    </location>
</feature>
<protein>
    <submittedName>
        <fullName evidence="2">Antitoxin HicB</fullName>
    </submittedName>
</protein>
<keyword evidence="1" id="KW-0175">Coiled coil</keyword>
<reference evidence="2 3" key="1">
    <citation type="journal article" date="2016" name="Nat. Commun.">
        <title>Thousands of microbial genomes shed light on interconnected biogeochemical processes in an aquifer system.</title>
        <authorList>
            <person name="Anantharaman K."/>
            <person name="Brown C.T."/>
            <person name="Hug L.A."/>
            <person name="Sharon I."/>
            <person name="Castelle C.J."/>
            <person name="Probst A.J."/>
            <person name="Thomas B.C."/>
            <person name="Singh A."/>
            <person name="Wilkins M.J."/>
            <person name="Karaoz U."/>
            <person name="Brodie E.L."/>
            <person name="Williams K.H."/>
            <person name="Hubbard S.S."/>
            <person name="Banfield J.F."/>
        </authorList>
    </citation>
    <scope>NUCLEOTIDE SEQUENCE [LARGE SCALE GENOMIC DNA]</scope>
</reference>
<dbReference type="AlphaFoldDB" id="A0A1G2PJD3"/>
<dbReference type="InterPro" id="IPR035069">
    <property type="entry name" value="TTHA1013/TTHA0281-like"/>
</dbReference>
<dbReference type="STRING" id="1802362.A2806_03135"/>
<evidence type="ECO:0000313" key="3">
    <source>
        <dbReference type="Proteomes" id="UP000177629"/>
    </source>
</evidence>
<gene>
    <name evidence="2" type="ORF">A2806_03135</name>
</gene>
<dbReference type="InterPro" id="IPR049389">
    <property type="entry name" value="TTHA0281-like"/>
</dbReference>
<proteinExistence type="predicted"/>
<comment type="caution">
    <text evidence="2">The sequence shown here is derived from an EMBL/GenBank/DDBJ whole genome shotgun (WGS) entry which is preliminary data.</text>
</comment>
<sequence>MLSEFIAKKLKAARYKLLKDGSYFGGIPGLKGVWANAKNLEDCREELREVLEEWLLLKVRAKERVPGFAMKTDRRELVKHA</sequence>
<dbReference type="Pfam" id="PF21748">
    <property type="entry name" value="UPF0150"/>
    <property type="match status" value="1"/>
</dbReference>
<organism evidence="2 3">
    <name type="scientific">Candidatus Terrybacteria bacterium RIFCSPHIGHO2_01_FULL_48_17</name>
    <dbReference type="NCBI Taxonomy" id="1802362"/>
    <lineage>
        <taxon>Bacteria</taxon>
        <taxon>Candidatus Terryibacteriota</taxon>
    </lineage>
</organism>
<evidence type="ECO:0000256" key="1">
    <source>
        <dbReference type="SAM" id="Coils"/>
    </source>
</evidence>